<dbReference type="AlphaFoldDB" id="A0A974P4D2"/>
<organism evidence="3">
    <name type="scientific">Phenylobacterium glaciei</name>
    <dbReference type="NCBI Taxonomy" id="2803784"/>
    <lineage>
        <taxon>Bacteria</taxon>
        <taxon>Pseudomonadati</taxon>
        <taxon>Pseudomonadota</taxon>
        <taxon>Alphaproteobacteria</taxon>
        <taxon>Caulobacterales</taxon>
        <taxon>Caulobacteraceae</taxon>
        <taxon>Phenylobacterium</taxon>
    </lineage>
</organism>
<evidence type="ECO:0000259" key="2">
    <source>
        <dbReference type="PROSITE" id="PS50885"/>
    </source>
</evidence>
<evidence type="ECO:0000313" key="3">
    <source>
        <dbReference type="EMBL" id="QQZ50498.1"/>
    </source>
</evidence>
<dbReference type="EMBL" id="CP068570">
    <property type="protein sequence ID" value="QQZ50498.1"/>
    <property type="molecule type" value="Genomic_DNA"/>
</dbReference>
<name>A0A974P4D2_9CAUL</name>
<protein>
    <submittedName>
        <fullName evidence="3">Methyl-accepting chemotaxis protein</fullName>
    </submittedName>
</protein>
<dbReference type="GO" id="GO:0016020">
    <property type="term" value="C:membrane"/>
    <property type="evidence" value="ECO:0007669"/>
    <property type="project" value="InterPro"/>
</dbReference>
<dbReference type="PROSITE" id="PS50885">
    <property type="entry name" value="HAMP"/>
    <property type="match status" value="1"/>
</dbReference>
<gene>
    <name evidence="3" type="ORF">JKL49_02555</name>
</gene>
<dbReference type="InterPro" id="IPR003660">
    <property type="entry name" value="HAMP_dom"/>
</dbReference>
<sequence length="170" mass="18791">MPFAQRQDEIGDMARSVEVFREAAVERRTAREDQEIARAKAESERGEREAGRRQAENERIDVVRRLAHGLSSVAEGQLSARIPDPFPAEYEQLRQDFNAAVVALDNVVAPSAPPSPASMWAPMRSPAPPTTCRGAPNSRPPAWRKPPRPWISSPPRSARPRAGPRRPASS</sequence>
<dbReference type="SMART" id="SM00304">
    <property type="entry name" value="HAMP"/>
    <property type="match status" value="1"/>
</dbReference>
<feature type="region of interest" description="Disordered" evidence="1">
    <location>
        <begin position="109"/>
        <end position="170"/>
    </location>
</feature>
<dbReference type="Gene3D" id="1.10.8.500">
    <property type="entry name" value="HAMP domain in histidine kinase"/>
    <property type="match status" value="1"/>
</dbReference>
<feature type="domain" description="HAMP" evidence="2">
    <location>
        <begin position="63"/>
        <end position="109"/>
    </location>
</feature>
<dbReference type="GO" id="GO:0007165">
    <property type="term" value="P:signal transduction"/>
    <property type="evidence" value="ECO:0007669"/>
    <property type="project" value="InterPro"/>
</dbReference>
<evidence type="ECO:0000256" key="1">
    <source>
        <dbReference type="SAM" id="MobiDB-lite"/>
    </source>
</evidence>
<dbReference type="Pfam" id="PF00672">
    <property type="entry name" value="HAMP"/>
    <property type="match status" value="1"/>
</dbReference>
<proteinExistence type="predicted"/>
<accession>A0A974P4D2</accession>
<reference evidence="3" key="1">
    <citation type="submission" date="2021-01" db="EMBL/GenBank/DDBJ databases">
        <title>Genome sequence of Phenylobacterium sp. 20VBR1 isolated from a valley glaceir, Ny-Alesund, Svalbard.</title>
        <authorList>
            <person name="Thomas F.A."/>
            <person name="Krishnan K.P."/>
            <person name="Sinha R.K."/>
        </authorList>
    </citation>
    <scope>NUCLEOTIDE SEQUENCE</scope>
    <source>
        <strain evidence="3">20VBR1</strain>
    </source>
</reference>
<dbReference type="CDD" id="cd06225">
    <property type="entry name" value="HAMP"/>
    <property type="match status" value="1"/>
</dbReference>
<feature type="region of interest" description="Disordered" evidence="1">
    <location>
        <begin position="26"/>
        <end position="57"/>
    </location>
</feature>